<proteinExistence type="predicted"/>
<dbReference type="InterPro" id="IPR051206">
    <property type="entry name" value="NAMLAA_amidase_2"/>
</dbReference>
<evidence type="ECO:0000256" key="3">
    <source>
        <dbReference type="ARBA" id="ARBA00022801"/>
    </source>
</evidence>
<dbReference type="Pfam" id="PF01510">
    <property type="entry name" value="Amidase_2"/>
    <property type="match status" value="1"/>
</dbReference>
<dbReference type="Gene3D" id="3.40.80.10">
    <property type="entry name" value="Peptidoglycan recognition protein-like"/>
    <property type="match status" value="1"/>
</dbReference>
<accession>A0ABW1MQ42</accession>
<evidence type="ECO:0000313" key="7">
    <source>
        <dbReference type="Proteomes" id="UP001596139"/>
    </source>
</evidence>
<dbReference type="InterPro" id="IPR036505">
    <property type="entry name" value="Amidase/PGRP_sf"/>
</dbReference>
<name>A0ABW1MQ42_9ACTN</name>
<evidence type="ECO:0000313" key="6">
    <source>
        <dbReference type="EMBL" id="MFC6065949.1"/>
    </source>
</evidence>
<dbReference type="SUPFAM" id="SSF55846">
    <property type="entry name" value="N-acetylmuramoyl-L-alanine amidase-like"/>
    <property type="match status" value="1"/>
</dbReference>
<keyword evidence="7" id="KW-1185">Reference proteome</keyword>
<dbReference type="SMART" id="SM00644">
    <property type="entry name" value="Ami_2"/>
    <property type="match status" value="1"/>
</dbReference>
<dbReference type="EMBL" id="JBHSPX010000008">
    <property type="protein sequence ID" value="MFC6065949.1"/>
    <property type="molecule type" value="Genomic_DNA"/>
</dbReference>
<sequence>MAATSKRTDRAARRPRSVLLAGAALAGALGITAVAVTVGGDGGAVGMRGPGQVSDNRPGVVDTAAAEWIAASSANYRTADRPDDYSVDRIVVHVTQSRFIDATRAFRNPAHQAAAHYVVRASDGHIAQTVREADVAYHAGNREWNERSIGIEHEGYVDDPQRWFTDTAYEASARLAADIADRHDIPIDREHIVGHNEVPGADHTDPGRHWDWDRYLQLVRAAQGGRTTA</sequence>
<evidence type="ECO:0000256" key="2">
    <source>
        <dbReference type="ARBA" id="ARBA00011901"/>
    </source>
</evidence>
<protein>
    <recommendedName>
        <fullName evidence="2">N-acetylmuramoyl-L-alanine amidase</fullName>
        <ecNumber evidence="2">3.5.1.28</ecNumber>
    </recommendedName>
</protein>
<feature type="domain" description="N-acetylmuramoyl-L-alanine amidase" evidence="5">
    <location>
        <begin position="75"/>
        <end position="207"/>
    </location>
</feature>
<dbReference type="EC" id="3.5.1.28" evidence="2"/>
<evidence type="ECO:0000256" key="1">
    <source>
        <dbReference type="ARBA" id="ARBA00001561"/>
    </source>
</evidence>
<dbReference type="PANTHER" id="PTHR30417">
    <property type="entry name" value="N-ACETYLMURAMOYL-L-ALANINE AMIDASE AMID"/>
    <property type="match status" value="1"/>
</dbReference>
<dbReference type="CDD" id="cd06583">
    <property type="entry name" value="PGRP"/>
    <property type="match status" value="1"/>
</dbReference>
<dbReference type="RefSeq" id="WP_031054032.1">
    <property type="nucleotide sequence ID" value="NZ_JBHSPX010000008.1"/>
</dbReference>
<reference evidence="7" key="1">
    <citation type="journal article" date="2019" name="Int. J. Syst. Evol. Microbiol.">
        <title>The Global Catalogue of Microorganisms (GCM) 10K type strain sequencing project: providing services to taxonomists for standard genome sequencing and annotation.</title>
        <authorList>
            <consortium name="The Broad Institute Genomics Platform"/>
            <consortium name="The Broad Institute Genome Sequencing Center for Infectious Disease"/>
            <person name="Wu L."/>
            <person name="Ma J."/>
        </authorList>
    </citation>
    <scope>NUCLEOTIDE SEQUENCE [LARGE SCALE GENOMIC DNA]</scope>
    <source>
        <strain evidence="7">CGMCC 1.15180</strain>
    </source>
</reference>
<evidence type="ECO:0000259" key="5">
    <source>
        <dbReference type="SMART" id="SM00644"/>
    </source>
</evidence>
<keyword evidence="4" id="KW-0961">Cell wall biogenesis/degradation</keyword>
<dbReference type="PANTHER" id="PTHR30417:SF1">
    <property type="entry name" value="N-ACETYLMURAMOYL-L-ALANINE AMIDASE AMID"/>
    <property type="match status" value="1"/>
</dbReference>
<dbReference type="InterPro" id="IPR002502">
    <property type="entry name" value="Amidase_domain"/>
</dbReference>
<comment type="caution">
    <text evidence="6">The sequence shown here is derived from an EMBL/GenBank/DDBJ whole genome shotgun (WGS) entry which is preliminary data.</text>
</comment>
<dbReference type="Proteomes" id="UP001596139">
    <property type="component" value="Unassembled WGS sequence"/>
</dbReference>
<evidence type="ECO:0000256" key="4">
    <source>
        <dbReference type="ARBA" id="ARBA00023316"/>
    </source>
</evidence>
<keyword evidence="3 6" id="KW-0378">Hydrolase</keyword>
<gene>
    <name evidence="6" type="ORF">ACFP4F_25880</name>
</gene>
<organism evidence="6 7">
    <name type="scientific">Streptomyces ochraceiscleroticus</name>
    <dbReference type="NCBI Taxonomy" id="47761"/>
    <lineage>
        <taxon>Bacteria</taxon>
        <taxon>Bacillati</taxon>
        <taxon>Actinomycetota</taxon>
        <taxon>Actinomycetes</taxon>
        <taxon>Kitasatosporales</taxon>
        <taxon>Streptomycetaceae</taxon>
        <taxon>Streptomyces</taxon>
    </lineage>
</organism>
<dbReference type="GO" id="GO:0008745">
    <property type="term" value="F:N-acetylmuramoyl-L-alanine amidase activity"/>
    <property type="evidence" value="ECO:0007669"/>
    <property type="project" value="UniProtKB-EC"/>
</dbReference>
<comment type="catalytic activity">
    <reaction evidence="1">
        <text>Hydrolyzes the link between N-acetylmuramoyl residues and L-amino acid residues in certain cell-wall glycopeptides.</text>
        <dbReference type="EC" id="3.5.1.28"/>
    </reaction>
</comment>